<gene>
    <name evidence="1" type="ORF">Psuf_073820</name>
</gene>
<evidence type="ECO:0000313" key="1">
    <source>
        <dbReference type="EMBL" id="BCB90069.1"/>
    </source>
</evidence>
<keyword evidence="2" id="KW-1185">Reference proteome</keyword>
<evidence type="ECO:0000313" key="2">
    <source>
        <dbReference type="Proteomes" id="UP000503011"/>
    </source>
</evidence>
<sequence>MDSLGRVVFGQLCPGPPHLWTARSRGHRSGRRLAHAPRNPNTRVGIRFVHIVHWIVDVGCLREGGPPVRTGHYGQTRTLASKGSMELSTSRRFMPGLSYST</sequence>
<reference evidence="1 2" key="1">
    <citation type="submission" date="2020-03" db="EMBL/GenBank/DDBJ databases">
        <title>Whole genome shotgun sequence of Phytohabitans suffuscus NBRC 105367.</title>
        <authorList>
            <person name="Komaki H."/>
            <person name="Tamura T."/>
        </authorList>
    </citation>
    <scope>NUCLEOTIDE SEQUENCE [LARGE SCALE GENOMIC DNA]</scope>
    <source>
        <strain evidence="1 2">NBRC 105367</strain>
    </source>
</reference>
<proteinExistence type="predicted"/>
<name>A0A6F8YVG8_9ACTN</name>
<dbReference type="AlphaFoldDB" id="A0A6F8YVG8"/>
<dbReference type="KEGG" id="psuu:Psuf_073820"/>
<dbReference type="Proteomes" id="UP000503011">
    <property type="component" value="Chromosome"/>
</dbReference>
<dbReference type="EMBL" id="AP022871">
    <property type="protein sequence ID" value="BCB90069.1"/>
    <property type="molecule type" value="Genomic_DNA"/>
</dbReference>
<reference evidence="1 2" key="2">
    <citation type="submission" date="2020-03" db="EMBL/GenBank/DDBJ databases">
        <authorList>
            <person name="Ichikawa N."/>
            <person name="Kimura A."/>
            <person name="Kitahashi Y."/>
            <person name="Uohara A."/>
        </authorList>
    </citation>
    <scope>NUCLEOTIDE SEQUENCE [LARGE SCALE GENOMIC DNA]</scope>
    <source>
        <strain evidence="1 2">NBRC 105367</strain>
    </source>
</reference>
<organism evidence="1 2">
    <name type="scientific">Phytohabitans suffuscus</name>
    <dbReference type="NCBI Taxonomy" id="624315"/>
    <lineage>
        <taxon>Bacteria</taxon>
        <taxon>Bacillati</taxon>
        <taxon>Actinomycetota</taxon>
        <taxon>Actinomycetes</taxon>
        <taxon>Micromonosporales</taxon>
        <taxon>Micromonosporaceae</taxon>
    </lineage>
</organism>
<protein>
    <submittedName>
        <fullName evidence="1">Uncharacterized protein</fullName>
    </submittedName>
</protein>
<accession>A0A6F8YVG8</accession>